<dbReference type="CDD" id="cd00833">
    <property type="entry name" value="PKS"/>
    <property type="match status" value="4"/>
</dbReference>
<dbReference type="GO" id="GO:0004312">
    <property type="term" value="F:fatty acid synthase activity"/>
    <property type="evidence" value="ECO:0007669"/>
    <property type="project" value="TreeGrafter"/>
</dbReference>
<evidence type="ECO:0000256" key="3">
    <source>
        <dbReference type="ARBA" id="ARBA00022553"/>
    </source>
</evidence>
<name>Q68BG4_STRHA</name>
<dbReference type="SMART" id="SM01294">
    <property type="entry name" value="PKS_PP_betabranch"/>
    <property type="match status" value="4"/>
</dbReference>
<dbReference type="SMART" id="SM00826">
    <property type="entry name" value="PKS_DH"/>
    <property type="match status" value="2"/>
</dbReference>
<evidence type="ECO:0000313" key="14">
    <source>
        <dbReference type="EMBL" id="BAF02922.1"/>
    </source>
</evidence>
<feature type="domain" description="PKS/mFAS DH" evidence="12">
    <location>
        <begin position="4253"/>
        <end position="4538"/>
    </location>
</feature>
<dbReference type="GO" id="GO:0008270">
    <property type="term" value="F:zinc ion binding"/>
    <property type="evidence" value="ECO:0007669"/>
    <property type="project" value="InterPro"/>
</dbReference>
<evidence type="ECO:0000256" key="9">
    <source>
        <dbReference type="SAM" id="MobiDB-lite"/>
    </source>
</evidence>
<dbReference type="FunFam" id="3.40.366.10:FF:000002">
    <property type="entry name" value="Probable polyketide synthase 2"/>
    <property type="match status" value="4"/>
</dbReference>
<dbReference type="InterPro" id="IPR002364">
    <property type="entry name" value="Quin_OxRdtase/zeta-crystal_CS"/>
</dbReference>
<dbReference type="Gene3D" id="3.40.47.10">
    <property type="match status" value="4"/>
</dbReference>
<dbReference type="PROSITE" id="PS01162">
    <property type="entry name" value="QOR_ZETA_CRYSTAL"/>
    <property type="match status" value="1"/>
</dbReference>
<gene>
    <name evidence="13" type="primary">hlsB</name>
</gene>
<dbReference type="EMBL" id="AB158460">
    <property type="protein sequence ID" value="BAD38979.1"/>
    <property type="molecule type" value="Genomic_DNA"/>
</dbReference>
<dbReference type="NCBIfam" id="NF045894">
    <property type="entry name" value="PKS_plus_SDR"/>
    <property type="match status" value="2"/>
</dbReference>
<dbReference type="Pfam" id="PF14765">
    <property type="entry name" value="PS-DH"/>
    <property type="match status" value="2"/>
</dbReference>
<comment type="pathway">
    <text evidence="1">Antibiotic biosynthesis.</text>
</comment>
<dbReference type="Pfam" id="PF00550">
    <property type="entry name" value="PP-binding"/>
    <property type="match status" value="4"/>
</dbReference>
<dbReference type="GO" id="GO:0004315">
    <property type="term" value="F:3-oxoacyl-[acyl-carrier-protein] synthase activity"/>
    <property type="evidence" value="ECO:0007669"/>
    <property type="project" value="InterPro"/>
</dbReference>
<dbReference type="Pfam" id="PF21089">
    <property type="entry name" value="PKS_DH_N"/>
    <property type="match status" value="2"/>
</dbReference>
<dbReference type="SMART" id="SM00829">
    <property type="entry name" value="PKS_ER"/>
    <property type="match status" value="1"/>
</dbReference>
<proteinExistence type="predicted"/>
<dbReference type="SUPFAM" id="SSF55048">
    <property type="entry name" value="Probable ACP-binding domain of malonyl-CoA ACP transacylase"/>
    <property type="match status" value="4"/>
</dbReference>
<keyword evidence="5" id="KW-0045">Antibiotic biosynthesis</keyword>
<dbReference type="Gene3D" id="3.40.50.720">
    <property type="entry name" value="NAD(P)-binding Rossmann-like Domain"/>
    <property type="match status" value="4"/>
</dbReference>
<dbReference type="SMART" id="SM00827">
    <property type="entry name" value="PKS_AT"/>
    <property type="match status" value="4"/>
</dbReference>
<dbReference type="InterPro" id="IPR036291">
    <property type="entry name" value="NAD(P)-bd_dom_sf"/>
</dbReference>
<keyword evidence="7" id="KW-0012">Acyltransferase</keyword>
<feature type="domain" description="Ketosynthase family 3 (KS3)" evidence="11">
    <location>
        <begin position="5489"/>
        <end position="5915"/>
    </location>
</feature>
<dbReference type="InterPro" id="IPR014031">
    <property type="entry name" value="Ketoacyl_synth_C"/>
</dbReference>
<organism evidence="13">
    <name type="scientific">Streptomyces halstedii</name>
    <dbReference type="NCBI Taxonomy" id="1944"/>
    <lineage>
        <taxon>Bacteria</taxon>
        <taxon>Bacillati</taxon>
        <taxon>Actinomycetota</taxon>
        <taxon>Actinomycetes</taxon>
        <taxon>Kitasatosporales</taxon>
        <taxon>Streptomycetaceae</taxon>
        <taxon>Streptomyces</taxon>
    </lineage>
</organism>
<dbReference type="PANTHER" id="PTHR43775:SF51">
    <property type="entry name" value="INACTIVE PHENOLPHTHIOCEROL SYNTHESIS POLYKETIDE SYNTHASE TYPE I PKS1-RELATED"/>
    <property type="match status" value="1"/>
</dbReference>
<dbReference type="InterPro" id="IPR011032">
    <property type="entry name" value="GroES-like_sf"/>
</dbReference>
<dbReference type="InterPro" id="IPR041618">
    <property type="entry name" value="PKS_DE"/>
</dbReference>
<dbReference type="InterPro" id="IPR009081">
    <property type="entry name" value="PP-bd_ACP"/>
</dbReference>
<dbReference type="InterPro" id="IPR050091">
    <property type="entry name" value="PKS_NRPS_Biosynth_Enz"/>
</dbReference>
<feature type="domain" description="Ketosynthase family 3 (KS3)" evidence="11">
    <location>
        <begin position="1579"/>
        <end position="2005"/>
    </location>
</feature>
<dbReference type="Gene3D" id="3.10.129.110">
    <property type="entry name" value="Polyketide synthase dehydratase"/>
    <property type="match status" value="2"/>
</dbReference>
<feature type="active site" description="Proton donor; for dehydratase activity" evidence="8">
    <location>
        <position position="4455"/>
    </location>
</feature>
<dbReference type="InterPro" id="IPR016036">
    <property type="entry name" value="Malonyl_transacylase_ACP-bd"/>
</dbReference>
<dbReference type="Pfam" id="PF02801">
    <property type="entry name" value="Ketoacyl-synt_C"/>
    <property type="match status" value="4"/>
</dbReference>
<dbReference type="PROSITE" id="PS00012">
    <property type="entry name" value="PHOSPHOPANTETHEINE"/>
    <property type="match status" value="2"/>
</dbReference>
<dbReference type="CDD" id="cd08956">
    <property type="entry name" value="KR_3_FAS_SDR_x"/>
    <property type="match status" value="2"/>
</dbReference>
<dbReference type="InterPro" id="IPR055123">
    <property type="entry name" value="SpnB-like_Rossmann"/>
</dbReference>
<dbReference type="EMBL" id="AB241068">
    <property type="protein sequence ID" value="BAF02922.1"/>
    <property type="molecule type" value="Genomic_DNA"/>
</dbReference>
<evidence type="ECO:0000313" key="13">
    <source>
        <dbReference type="EMBL" id="BAD38979.1"/>
    </source>
</evidence>
<feature type="region of interest" description="C-terminal hotdog fold" evidence="8">
    <location>
        <begin position="4394"/>
        <end position="4538"/>
    </location>
</feature>
<dbReference type="InterPro" id="IPR016035">
    <property type="entry name" value="Acyl_Trfase/lysoPLipase"/>
</dbReference>
<feature type="region of interest" description="C-terminal hotdog fold" evidence="8">
    <location>
        <begin position="2622"/>
        <end position="2766"/>
    </location>
</feature>
<dbReference type="Gene3D" id="6.10.140.1830">
    <property type="match status" value="2"/>
</dbReference>
<evidence type="ECO:0000256" key="5">
    <source>
        <dbReference type="ARBA" id="ARBA00023194"/>
    </source>
</evidence>
<feature type="domain" description="Carrier" evidence="10">
    <location>
        <begin position="5395"/>
        <end position="5470"/>
    </location>
</feature>
<dbReference type="InterPro" id="IPR020841">
    <property type="entry name" value="PKS_Beta-ketoAc_synthase_dom"/>
</dbReference>
<accession>Q68BG4</accession>
<feature type="region of interest" description="N-terminal hotdog fold" evidence="8">
    <location>
        <begin position="4253"/>
        <end position="4380"/>
    </location>
</feature>
<evidence type="ECO:0000256" key="8">
    <source>
        <dbReference type="PROSITE-ProRule" id="PRU01363"/>
    </source>
</evidence>
<dbReference type="Gene3D" id="3.40.366.10">
    <property type="entry name" value="Malonyl-Coenzyme A Acyl Carrier Protein, domain 2"/>
    <property type="match status" value="4"/>
</dbReference>
<reference evidence="14" key="2">
    <citation type="submission" date="2005-11" db="EMBL/GenBank/DDBJ databases">
        <title>Full length of halstoctacosanolide biosynthetic gene cluster.</title>
        <authorList>
            <person name="Tohyama S."/>
            <person name="Kakinuma K."/>
            <person name="Eguchi T."/>
        </authorList>
    </citation>
    <scope>NUCLEOTIDE SEQUENCE</scope>
    <source>
        <strain evidence="14">HC34</strain>
    </source>
</reference>
<dbReference type="InterPro" id="IPR001227">
    <property type="entry name" value="Ac_transferase_dom_sf"/>
</dbReference>
<dbReference type="InterPro" id="IPR057326">
    <property type="entry name" value="KR_dom"/>
</dbReference>
<dbReference type="FunFam" id="1.10.1200.10:FF:000007">
    <property type="entry name" value="Probable polyketide synthase pks17"/>
    <property type="match status" value="4"/>
</dbReference>
<feature type="domain" description="Ketosynthase family 3 (KS3)" evidence="11">
    <location>
        <begin position="3354"/>
        <end position="3780"/>
    </location>
</feature>
<dbReference type="Gene3D" id="3.30.70.3290">
    <property type="match status" value="4"/>
</dbReference>
<dbReference type="SUPFAM" id="SSF51735">
    <property type="entry name" value="NAD(P)-binding Rossmann-fold domains"/>
    <property type="match status" value="9"/>
</dbReference>
<keyword evidence="6" id="KW-0511">Multifunctional enzyme</keyword>
<dbReference type="InterPro" id="IPR013968">
    <property type="entry name" value="PKS_KR"/>
</dbReference>
<dbReference type="InterPro" id="IPR020806">
    <property type="entry name" value="PKS_PP-bd"/>
</dbReference>
<dbReference type="InterPro" id="IPR020843">
    <property type="entry name" value="ER"/>
</dbReference>
<dbReference type="Pfam" id="PF18369">
    <property type="entry name" value="PKS_DE"/>
    <property type="match status" value="2"/>
</dbReference>
<dbReference type="CDD" id="cd08952">
    <property type="entry name" value="KR_1_SDR_x"/>
    <property type="match status" value="2"/>
</dbReference>
<dbReference type="PROSITE" id="PS52019">
    <property type="entry name" value="PKS_MFAS_DH"/>
    <property type="match status" value="2"/>
</dbReference>
<dbReference type="PANTHER" id="PTHR43775">
    <property type="entry name" value="FATTY ACID SYNTHASE"/>
    <property type="match status" value="1"/>
</dbReference>
<evidence type="ECO:0000259" key="11">
    <source>
        <dbReference type="PROSITE" id="PS52004"/>
    </source>
</evidence>
<dbReference type="SUPFAM" id="SSF53901">
    <property type="entry name" value="Thiolase-like"/>
    <property type="match status" value="4"/>
</dbReference>
<feature type="region of interest" description="Disordered" evidence="9">
    <location>
        <begin position="2582"/>
        <end position="2619"/>
    </location>
</feature>
<feature type="domain" description="Carrier" evidence="10">
    <location>
        <begin position="6945"/>
        <end position="7020"/>
    </location>
</feature>
<dbReference type="SMART" id="SM00825">
    <property type="entry name" value="PKS_KS"/>
    <property type="match status" value="4"/>
</dbReference>
<dbReference type="SUPFAM" id="SSF50129">
    <property type="entry name" value="GroES-like"/>
    <property type="match status" value="1"/>
</dbReference>
<dbReference type="FunFam" id="3.40.47.10:FF:000019">
    <property type="entry name" value="Polyketide synthase type I"/>
    <property type="match status" value="4"/>
</dbReference>
<dbReference type="Pfam" id="PF16197">
    <property type="entry name" value="KAsynt_C_assoc"/>
    <property type="match status" value="4"/>
</dbReference>
<dbReference type="InterPro" id="IPR014030">
    <property type="entry name" value="Ketoacyl_synth_N"/>
</dbReference>
<feature type="domain" description="Ketosynthase family 3 (KS3)" evidence="11">
    <location>
        <begin position="33"/>
        <end position="461"/>
    </location>
</feature>
<keyword evidence="3" id="KW-0597">Phosphoprotein</keyword>
<keyword evidence="2" id="KW-0596">Phosphopantetheine</keyword>
<dbReference type="GO" id="GO:0006633">
    <property type="term" value="P:fatty acid biosynthetic process"/>
    <property type="evidence" value="ECO:0007669"/>
    <property type="project" value="InterPro"/>
</dbReference>
<feature type="domain" description="Carrier" evidence="10">
    <location>
        <begin position="1483"/>
        <end position="1558"/>
    </location>
</feature>
<dbReference type="SMART" id="SM00822">
    <property type="entry name" value="PKS_KR"/>
    <property type="match status" value="4"/>
</dbReference>
<dbReference type="Gene3D" id="3.40.50.11460">
    <property type="match status" value="1"/>
</dbReference>
<dbReference type="InterPro" id="IPR020807">
    <property type="entry name" value="PKS_DH"/>
</dbReference>
<dbReference type="InterPro" id="IPR049900">
    <property type="entry name" value="PKS_mFAS_DH"/>
</dbReference>
<dbReference type="InterPro" id="IPR049551">
    <property type="entry name" value="PKS_DH_C"/>
</dbReference>
<dbReference type="InterPro" id="IPR032821">
    <property type="entry name" value="PKS_assoc"/>
</dbReference>
<dbReference type="SMART" id="SM00823">
    <property type="entry name" value="PKS_PP"/>
    <property type="match status" value="4"/>
</dbReference>
<evidence type="ECO:0000256" key="7">
    <source>
        <dbReference type="ARBA" id="ARBA00023315"/>
    </source>
</evidence>
<dbReference type="InterPro" id="IPR018201">
    <property type="entry name" value="Ketoacyl_synth_AS"/>
</dbReference>
<dbReference type="Pfam" id="PF00698">
    <property type="entry name" value="Acyl_transf_1"/>
    <property type="match status" value="4"/>
</dbReference>
<dbReference type="InterPro" id="IPR036736">
    <property type="entry name" value="ACP-like_sf"/>
</dbReference>
<evidence type="ECO:0000259" key="10">
    <source>
        <dbReference type="PROSITE" id="PS50075"/>
    </source>
</evidence>
<dbReference type="Pfam" id="PF08659">
    <property type="entry name" value="KR"/>
    <property type="match status" value="4"/>
</dbReference>
<evidence type="ECO:0000256" key="2">
    <source>
        <dbReference type="ARBA" id="ARBA00022450"/>
    </source>
</evidence>
<dbReference type="PROSITE" id="PS52004">
    <property type="entry name" value="KS3_2"/>
    <property type="match status" value="4"/>
</dbReference>
<protein>
    <submittedName>
        <fullName evidence="13">Type I polyketide synthase</fullName>
    </submittedName>
</protein>
<dbReference type="InterPro" id="IPR014043">
    <property type="entry name" value="Acyl_transferase_dom"/>
</dbReference>
<sequence length="7111" mass="738329">MADEEKLQYFLRKVTVDLRESRHRVKELEGRWAEPLAVVGMACRFPGGVNSPEQLWDFVLDGRDGISGFPTERGWDLDSLYHPDPDHPGTSYASEGGFLHDAGEFDPAFFGISPREALAMEPQQRLLLQTSWEAIENAGIDPLSLKGSRTGVFVGAINQEYGPRLYDAAPDDNVEGYLLTGTANSVVSGRVAYVLGTEGPALTVDTACSSSLVALHLAGQALRQDECSMALVGGVTVMTTPTGFVEFSRQRGLAADGRCKSFAAAADGTGWAEGVGVLVVERLSDAQRLGHPVLAVIRSSAVNQDGASNGLTAPNGPSQQRVIRQALAAADLSSADVDVVEAHGTGTALGDPIEAQALLATYGQNRPEDRPLRLGSIKSNIGHTQAAAGVAGVIKMVMALRHGVLPATLHVDGPTPHVDWTSGAVELLADTTVWPEVDRPWRAAVSSFGISGTNAHTIIEQAPPVEVGAPEPAVKGNVLVPWVVSGRGADALRAQAARLREWVLEHPEHRLVDVGHSLVVSRSAFEDRVVVLGSDRDALLDGLAAAAQGEPGPGVVVGSSAGAGGGVAFLFTGQGAQRLGMGHELAARFPVFASALDEVCVQLDAHLERPLREVLFAEPDTEAAALLDETVFTQAALFAVEVALYRLVESWSLTPDYLLGHSVGGLAAAHVAGVLSLEDAAEVVVARGRLMQALPKGGAMVSLQASEDEVLESLSGLVSIAAVNGPQAVVISGDEDAVTAVAEEWRARGRKVKRLTVSHAFHSALMEPMLATFEQVLSRVTLNAPRIPVISDSTGLPLTPEQATSPAYWTGHVRNPVLFHQAVTHLTEQGVSAFLELGPDGVLSAMTRTSVVGRDNTVVTPLLRADRDEPYSALTALAELYVNGTHVDFRAVQEGTGARLVTLPTYAFRHQWFWLPTGTRPATGLDDDPFWGMVERGDAAELATIFAELGAEASAEEWGQLLPALTSWRQAQHARSTTDSWRYRITWKPRTGAPTTALSGTWLVITPTGYDETATECAAALRRHGAAVIPVTLDASTSETDRHAWHTRLEAEAAAMDGRLSGVVSLLGLAEAASDTSPAVPHGVAGTLALVQALGDARIQAPLWCLTRGAVSTGRPDPLRSPLQAMIWGFGQVVGLEHPARWGGLADLPETVDDHGWDQLCSALADGAEDQVAVRPAGLLVRRLVPAAPAPVVATGADARAAGGTVLITGGTGALGGSIARWAAERGAQRLLLLSRSGDRAPGAEALLTELEAAGCPAEIVGCDIADRDALAAVLAAIPAEHPLSAVIHTAGVLDDGVIDSLTPDRMATVLAAKHTGANNLHELTADLPLSAFVLFSSAAATWGGVGGQGSYAAANAYLDALAEHRRDLGLPASSIAWGPWADGGMAAAGDLGRALDRRGLQPMRPESATGLLSRVLDRGDTTVTIADVAWERFYPLLATARPKPLLHDIPQIAALLAETGADTLPSELGSRLAGLPDEDRSRLVLEAVRSHAAAVLGHANTAGVEPNRAFRELGFDSLTAIEFCNRLIRTTGRPLPPTLVFDYPTPLAVADFILGELTGTDPAGTPHRSDTVATASPDEPLAIVGMACRLPGGIRTPEQLWRLVAEGGDAVSGFPTDRGWDIESLYHPDPDHPGTSYANEGGFLHEAGEFDAGFFGISPREALAMDPQQRLLLETSWEAIESAGIDPLSLKGSSTGVFTGMSYHDYASPMTPVAEGLEGYLGTGNAGSVVSGRVAYVLGTEGPAVTVDTACSSSLVALHWAAQALRQGECSMALAGGVTVMATPGMFVEFSRQRGLAPDGRCKAFAAGADGTGWAEGVGMVLVERLSDAQRLGHSILAVVRSSAVNQDGASNGLTAPNGPSQQRVIRQALSTAGLTTADVDAVEAHGTGTNLGDPIEAQALLATYGQDRPEGRPLLLGSLKSNIGHTQAAAGVAGVIKMVMALRHGVLPATLHVDEPSPHVDWASGAVELLTEATAWPETGRPRRAAVSSFGISGTNAHTILEQAPAVSSGETDVPSRETGAEPTAWVISGRGKEGLIRQAARLRDWANEQPEHSATDIGFSLLSSRSLHRDRLVVLGSDRQVLVDGLAAFVEGAPWPGVVGGSGGGVVADRPVFVFPGQGSQWVGMGRELYASSPVFRARLDECAAALDPLVDWSLIDVVRGESGAPGLERVDVVQPVLWAVMVSLAAVWESWGVTPAAVVGHSQGEIAAACVAGALSVEDAAQVVALRSRAVRGMAGDGAMVSVALPAAEAEALTGDGVSLAAVNGPSSVVLSGDRSALTPVVEGLTAQGVRTKWVPVDYASHSAHMDRIHDELLEILSGIEPKTSRIPLYSAVSAEVIDTSRMDASYWFDNIRGTVRFHETVQALITDGLTAFVEVSPHPVLAMSVQDTLDQAEATGLSIGTLRRDENEHETLLTAAAELFVAGLPIDWNTAAYTGRSPQRVDLPTYAFARERFWLRAASTTPTDARGLGLGTVGHPLLGAVVAMAEGDTTVLTGQISLRTHPWLADHAVLGSVLLPGTAFLELAIRAADHVDCPQVEELILQAPLVLAEDRATDLQIQVGPADGDGIRAVDIYSRPHPEDEPAAQERWTHHASGTLAPTTRTDTEDTGLSVWPPHDATPLPVTDIYPRLNRTGLEYGPLFQGLRAAWRSGEEIYAEVALPDHQDDTAAPGDYGVHPALLDAALHAIGFHLGDRATDTEGQGWLPFSWTGAALHAVGASTLRVRLTPQGPDAVSLLAADTTGAPVISIDSLTLRPVSAEQLRTRPGAGQNSLFALDWIPAGPVTGTEAATGPWAILDIAGIGGGETEALADALTVRGVPTEVHPGLEAVPADGQNAPVDVLLPVLTTTAANEADALVSRLLGVLQEWLRRPEPTASRLIVVTRGAIATESDADITDLAAAAVWGLIRTAQLEHPDRFLLVDADQQALTDGSVVDAVRGGEPQTAIRHGELLVPRLHRAMMEETGAPTEWATEGTVLITGGTGVLGAALARHLADRGARRLLLVSRQGARAAGSETLLADLRATGTLAEAVACDTTDRGALAELLAAVPDAYPLTAVVHAAGVLDDAMLESLTPARIGAVLAPKATAAWNLHQLTAELPLSAFVLFSSATGTFGNAGQAGYGAANAFLDALAQHRRAHGLSAISLGWGLWAEASAMTGHLAEQDRGRMHRKGADPLTTEQGLALFDTATAQSRAHLLPVPLNTGALRDRAVPVTCPISSATWYGYRVAAPRAPARAAGTGLAARLALLPLAERQRETLELVRANAAAVLGHAGADSVGAERAFRELGFDSLTSVELRNRLNAATGLRLPATLVFDYPTPLAIALHLLDSMFPDGDDRTPSAPQQAALAAIDEPIAVVGMACRYPGGVTSPEQLWQLVTKGEDAISGLPLDRGWDIEKLYDPDPANPGTSYTRHGGFLHDAGEFDAGFFGISPREALAMDPQQRLLLETSWEAVESAGIDPLSLKGTDTGVFAGVMYHDYATQLDAVSEDVGGYLGTGNASSVVSGRIAYAMGLEGPALTVDTACSSSLVALHLAAHALRQGECSMALAGGVTVMATPGTYVDLSRQRGLAVDGRCKAFAAAADGFGPAEGVGVLVVERISDAERLGHPILAVVRSSAVNQDGASNGLTAPNGPSQQRVIRQALASAALSTADVDVVEAHGTGTALGDPIEAQALLATYGQGRPEGRPLRLGSLKSNIGHTQAAAGVAGVIKMVMALRHGVLPATLHVDEPSPHVDWASGAVELLTEAMPWPEVGRPRRAAVSSFGISGTNAHIVVEQAPESQIEVAASREETPAGSVAWVLSGRGEGALRAQAARLREWLLERPEDRPVDVGFSLLSSRSVFEDRLVVLGSQREALLDGLAAAAEGAPWPGLVQSSGDVSLSRAVFVFPGQGSQWVGMGRELYASSPVFRARLDECAAALDPLVEWSLIDVVRGESGAPGLERVDVVQPVLWAVMVSLAAVWESWGVVPAAVVGHSQGEIAAACVAGALSVVDAARVVALRSRAVRGMAGDGAMVSVALPAAEAEALTGDGVSLAAVNGPSSVVLSGDRSALTPVVEGLTAQGVRTKWVPVDYASHSAHMERIHDELLEILSGIEPKTSRIPLYSTVSAARIDTSRMDASYWFDNIRGTVRFHETVQTLIADGLTAFVEVSPHPVLAMSVQDTLDQAEANGLSIGTLRRDENEHETFLTAAAELFVAGLPIDWNTAAFTGMSARRVDLPAYAFQRRHYWLDTASQTAGDAQELGLGAVDHPLLGASVGVAESDLVVLTGHLSLRTHPWLADHAVLGSVLLPGTAFLELAVRAGDQVGRTRLEELVIQAPLLLADDARDLQVVVGAADETGRSTVDIYSRPHADGDLDSERAWTHHAGGILAGGPVEEFADADLSIWPPQNATPLDIADFYSQLDLAGYEYGPAFRGLRAAWRRGDEVFAEVELPESEQDRAAEFGLHPALLDAALQAIGLTALGDSEPSEEAQPGKLPFSWNGVSLHASGAPMLRARLRPHGDEAISLVAADAHGEPVLSVDSLVLRALDPQQLNGARTAVQEDLFALEWAPLGELPEQEAVELGDWALLDVPGLSGSVDGLLGGLLGRGIEPRVCGSVGELMVDGVEPDVVLLPVVGGGGGGDAVDVVCGVLGVVREWLGLVGGVSRLVVVTWGAVSVGSGEGVGDVGGAGVWGLLRSAQSEHPGRFVLVDVEGVEGVGWGGLVDGVVCGEGQVVVRGGGLLVPRLVRAGGGGLVIPETFTGGVSGVGSAGVGVESSGEVLGSSVGGVGSGWCVGVGVGSGVGTLEGLGVVSAGAGAGVGVGVGSGVGGGLGVGEVRVAVRAAGVNFRDVLIGLGVYPGEALLGSEGAGVVVGVGEGVVNVGVGDRVMGLFLGGFGPEVVVDARMVVRLPVGWSFVEGATVPVVFLTAWYGLVDLAGVRAGERLLVHAAAGGVGMAAVQLARHWGVEVFGTASEGKWEVLRGLGLDDAHIASSRDLGFVEKFGRGSSGNGGGVDVVLNSLVGEFVDGSLGLLGEGGRFVEMGKLDVRDAGVVGELWSGVWYRNFDLVEAGLDRIQEMLCELVGLFDVGVLEALPVRCWDVREVVDALRFVQQARHVGKVVLRVPGGWGSGTVVVSGGTGVLGRAVVRYLVGCGVGRLLLLSRSGAAGEGVAGLVGELEGLGVVVDVVACDVGDREALAGVLGGVSGEFPVTGVVHLAGVLDDGMVESLSEGQVRRVFAGKVDGLVNLDVLTRGMPVEGFVVFSSAAGVFGNAGQGNYAAANACVDAVVARRRVEGLPGVSLAWGLWSEASGMTGHLDAGDHDRMNRAGLAGFSTDHGLALLESALALPHAQLLPIRLDRARLQARADVGDVHPLLRGLVRSRSRRAASAVGIGVGGLGGRLVGLVEGERRRVVLDLVRSHAATVLGHGDVAGVGAGRAFRELGFDSLTAVELRNRLNTATGVRLPATLVFDYPTPTELADYLLVQMVGESGAADSVQVPISVSSEEPLAVVGMACRFPGGVGSPNELWDFVLAGGDGISGLPVDRGWDVAGLFDPDPEREGTSYTREGGFLHDAAEFDPGFFGISPREALAMDPQQRLLLETSWEAVENAGIDPLSLKGTSTGVFAGVTYHDHALRLQSISGTPDGLLGTGSSASVVSGRVAYVLGLEGPALTVDTACSSSLVALHLAGQALRQGECSMALAGGVTVMATPGTFVDFSRQRGLAADGRCKAFDVSADGFGPAEGVGMLVLERLSDAQRLGHPVLAVIRGSAVNQDGASNGLTAPNGPSQQRVIRQALASAGLSTMDIDAVEAHGTGTALGDPIEAQALLATYGQDRPEDRPLRLGSIKSNIGHTQAAAGVAGVIKMVLAMQHGVLPPTLHVNEPTPHVDWASGAVELLTEATAWPETGKPRRAAVSSFGISGTNAHTIIEQAPQVEVGALEPAVKGDVLVPWVVSGRGADALRGQAARLREWALKHPEERLIDVGHSLVMSRSAFEDRAVVLGSDREALLDGLAAAAQGEPWPGVVQGSSVGSGGGVAFLFTGQGAQRVGMGRELSARFPVFASALDEVCVQLDAHLERPLREVLFAEPDTEAAALLDETAFTQAALFAIEVALYRLVESWSLTPDYLLGHSIGGLAAAHVSGVLSLEDAAEVVAARGRLMQALPKGGAMVSLQASEDEVVESLDGRVSIAAVNGPQAVVISGDEDAVTAVADEWRARGRKVKRLTVSHAFHSVLMEPMLAEFEQVLSRVTLNAPRIPVISDSTGLPLTVEQATSPAYWTGHVRNPVLFHQAVTHLTGQGVNSFLELGPDGVLSAMTRTSLADDSDITVVPLLRRDREESEAALTALAELYVNGAVVEWSAVFGGGEAVRRVDLPTYAFQHERFWLEGGDSKASATVTDGLDAGFWGAVERGDVEGLAGVLGSGVSVDVWGEVLPELSSWWLGRRARSVVEGWRYRVEWRRVGGGLLSGGGGLSGTWVVVVPVGVDVGLVDGCVGALVGCGVRVVVVGVDVGVLGDVEGLGSLVVGGLPEGVGVGDVSGVVSLLGLVEGWFEGLGGVSLGVVGTLGLVRGLGGVGVVAPLWCVTRGAVGVGGGDVVVSPVQGLVWGLGRVVGLEHPERWGGVVDLPVSVDGRGWERFCSVLAGGGGEDQVAVRSSGVFVRRLVPAPVPVAVSGGGWVGGLSGGSVVVTGGTGVLGGRVARWLAGCGVGRLVLVSRSGAAGVGVDGLVGELEGLGVVVDVVACDVADREAMAGVLGGVSGEFPLRGVVHAAGASGMGALEGLGVEEFAGVVGAKVGGAVVLDELVGGVPLVLFSSGAGVWGGGGQGAYSAANAFLDGLAEYRRGRGLPAVSIAWGPWADGGMVDAQAEQQLERRGLNSMSPELAIAAMEQAIESGDASLTVADVDWVKFYSAFASARPRPLLHDIPQVAEFLAETAAAENNTRQESGLAERLAGLSETERNRSVLELVRSHAAGVLGHANLEAVGSERGFLDIGFDSLTAVEFRNRVSKSTGLSLPPTLLFDYPNAASLARHIVGQLTSSDASSMLFSTLEMLESMLLDESVTDQMRLAVRQKIDPLLSPTPAITSDSSGEKTAEHFDGLSPDEIFKMIDGSLGIDSSDAADAESGEA</sequence>
<dbReference type="PROSITE" id="PS00606">
    <property type="entry name" value="KS3_1"/>
    <property type="match status" value="4"/>
</dbReference>
<keyword evidence="4" id="KW-0808">Transferase</keyword>
<dbReference type="CDD" id="cd05195">
    <property type="entry name" value="enoyl_red"/>
    <property type="match status" value="1"/>
</dbReference>
<dbReference type="Pfam" id="PF22953">
    <property type="entry name" value="SpnB_Rossmann"/>
    <property type="match status" value="2"/>
</dbReference>
<feature type="active site" description="Proton acceptor; for dehydratase activity" evidence="8">
    <location>
        <position position="2512"/>
    </location>
</feature>
<dbReference type="GO" id="GO:0033068">
    <property type="term" value="P:macrolide biosynthetic process"/>
    <property type="evidence" value="ECO:0007669"/>
    <property type="project" value="UniProtKB-ARBA"/>
</dbReference>
<feature type="domain" description="PKS/mFAS DH" evidence="12">
    <location>
        <begin position="2480"/>
        <end position="2766"/>
    </location>
</feature>
<dbReference type="SUPFAM" id="SSF47336">
    <property type="entry name" value="ACP-like"/>
    <property type="match status" value="4"/>
</dbReference>
<dbReference type="InterPro" id="IPR049552">
    <property type="entry name" value="PKS_DH_N"/>
</dbReference>
<dbReference type="PROSITE" id="PS50075">
    <property type="entry name" value="CARRIER"/>
    <property type="match status" value="4"/>
</dbReference>
<feature type="active site" description="Proton acceptor; for dehydratase activity" evidence="8">
    <location>
        <position position="4285"/>
    </location>
</feature>
<dbReference type="Gene3D" id="3.90.180.10">
    <property type="entry name" value="Medium-chain alcohol dehydrogenases, catalytic domain"/>
    <property type="match status" value="1"/>
</dbReference>
<feature type="domain" description="Carrier" evidence="10">
    <location>
        <begin position="3258"/>
        <end position="3333"/>
    </location>
</feature>
<evidence type="ECO:0000256" key="6">
    <source>
        <dbReference type="ARBA" id="ARBA00023268"/>
    </source>
</evidence>
<feature type="active site" description="Proton donor; for dehydratase activity" evidence="8">
    <location>
        <position position="2685"/>
    </location>
</feature>
<dbReference type="Gene3D" id="1.10.1200.10">
    <property type="entry name" value="ACP-like"/>
    <property type="match status" value="4"/>
</dbReference>
<dbReference type="Pfam" id="PF13602">
    <property type="entry name" value="ADH_zinc_N_2"/>
    <property type="match status" value="1"/>
</dbReference>
<dbReference type="SUPFAM" id="SSF52151">
    <property type="entry name" value="FabD/lysophospholipase-like"/>
    <property type="match status" value="4"/>
</dbReference>
<evidence type="ECO:0000256" key="1">
    <source>
        <dbReference type="ARBA" id="ARBA00004792"/>
    </source>
</evidence>
<dbReference type="Pfam" id="PF00109">
    <property type="entry name" value="ketoacyl-synt"/>
    <property type="match status" value="4"/>
</dbReference>
<dbReference type="InterPro" id="IPR006162">
    <property type="entry name" value="Ppantetheine_attach_site"/>
</dbReference>
<dbReference type="InterPro" id="IPR042104">
    <property type="entry name" value="PKS_dehydratase_sf"/>
</dbReference>
<dbReference type="InterPro" id="IPR016039">
    <property type="entry name" value="Thiolase-like"/>
</dbReference>
<evidence type="ECO:0000256" key="4">
    <source>
        <dbReference type="ARBA" id="ARBA00022679"/>
    </source>
</evidence>
<reference evidence="13" key="1">
    <citation type="journal article" date="2004" name="Tetrahedron">
        <title>Genome-inspired search for new antibiotics; Isolation and structure determination of new 28-membered polyketide macrolactones, halstoctacosanolides A and B, from Streptomyces halstedii HC34.</title>
        <authorList>
            <person name="Tohyama S."/>
            <person name="Eguchi T."/>
            <person name="Dhakal R.P."/>
            <person name="Akashi T."/>
            <person name="Otsuka M."/>
            <person name="Kakinuma K."/>
        </authorList>
    </citation>
    <scope>NUCLEOTIDE SEQUENCE</scope>
    <source>
        <strain evidence="13">HC34</strain>
    </source>
</reference>
<feature type="region of interest" description="N-terminal hotdog fold" evidence="8">
    <location>
        <begin position="2480"/>
        <end position="2608"/>
    </location>
</feature>
<dbReference type="GO" id="GO:0031177">
    <property type="term" value="F:phosphopantetheine binding"/>
    <property type="evidence" value="ECO:0007669"/>
    <property type="project" value="InterPro"/>
</dbReference>
<dbReference type="GO" id="GO:0016491">
    <property type="term" value="F:oxidoreductase activity"/>
    <property type="evidence" value="ECO:0007669"/>
    <property type="project" value="InterPro"/>
</dbReference>
<evidence type="ECO:0000259" key="12">
    <source>
        <dbReference type="PROSITE" id="PS52019"/>
    </source>
</evidence>